<evidence type="ECO:0000256" key="2">
    <source>
        <dbReference type="ARBA" id="ARBA00022692"/>
    </source>
</evidence>
<dbReference type="GO" id="GO:0016020">
    <property type="term" value="C:membrane"/>
    <property type="evidence" value="ECO:0007669"/>
    <property type="project" value="UniProtKB-SubCell"/>
</dbReference>
<feature type="transmembrane region" description="Helical" evidence="5">
    <location>
        <begin position="153"/>
        <end position="174"/>
    </location>
</feature>
<dbReference type="OrthoDB" id="3182222at2"/>
<sequence>MNVSMRRVYAIFVKDFKELSKNMYVLTTLLTPLLLAFVFGQAETVSLKIQLMIINITFVSVTAFVQSAIIAEEKEKNTLRGLMMSPASTADILGGKSLLSVILTVGTMILCLLITDFHLINEPMLLLALLISLVFYAGLGTLLGLWTKSLLEASVAIVPVIFILGMGTLFQKLIQPYPLLKFMEYFPNFQLEFLTEAVEREASFGEVLGYFGVITGWTVLVLIVTVTVYRKRSMDE</sequence>
<feature type="transmembrane region" description="Helical" evidence="5">
    <location>
        <begin position="52"/>
        <end position="71"/>
    </location>
</feature>
<dbReference type="Pfam" id="PF12698">
    <property type="entry name" value="ABC2_membrane_3"/>
    <property type="match status" value="1"/>
</dbReference>
<feature type="domain" description="ABC-2 type transporter transmembrane" evidence="6">
    <location>
        <begin position="53"/>
        <end position="225"/>
    </location>
</feature>
<evidence type="ECO:0000259" key="6">
    <source>
        <dbReference type="Pfam" id="PF12698"/>
    </source>
</evidence>
<keyword evidence="2 5" id="KW-0812">Transmembrane</keyword>
<comment type="subcellular location">
    <subcellularLocation>
        <location evidence="1">Membrane</location>
        <topology evidence="1">Multi-pass membrane protein</topology>
    </subcellularLocation>
</comment>
<reference evidence="7 8" key="1">
    <citation type="submission" date="2017-05" db="EMBL/GenBank/DDBJ databases">
        <authorList>
            <person name="Varghese N."/>
            <person name="Submissions S."/>
        </authorList>
    </citation>
    <scope>NUCLEOTIDE SEQUENCE [LARGE SCALE GENOMIC DNA]</scope>
    <source>
        <strain evidence="7 8">DSM 45474</strain>
    </source>
</reference>
<keyword evidence="3 5" id="KW-1133">Transmembrane helix</keyword>
<dbReference type="PANTHER" id="PTHR43229">
    <property type="entry name" value="NODULATION PROTEIN J"/>
    <property type="match status" value="1"/>
</dbReference>
<organism evidence="7 8">
    <name type="scientific">Melghirimyces algeriensis</name>
    <dbReference type="NCBI Taxonomy" id="910412"/>
    <lineage>
        <taxon>Bacteria</taxon>
        <taxon>Bacillati</taxon>
        <taxon>Bacillota</taxon>
        <taxon>Bacilli</taxon>
        <taxon>Bacillales</taxon>
        <taxon>Thermoactinomycetaceae</taxon>
        <taxon>Melghirimyces</taxon>
    </lineage>
</organism>
<dbReference type="InterPro" id="IPR051784">
    <property type="entry name" value="Nod_factor_ABC_transporter"/>
</dbReference>
<keyword evidence="4 5" id="KW-0472">Membrane</keyword>
<name>A0A521AX75_9BACL</name>
<protein>
    <submittedName>
        <fullName evidence="7">ABC-2 type transport system permease protein</fullName>
    </submittedName>
</protein>
<evidence type="ECO:0000256" key="4">
    <source>
        <dbReference type="ARBA" id="ARBA00023136"/>
    </source>
</evidence>
<dbReference type="AlphaFoldDB" id="A0A521AX75"/>
<dbReference type="EMBL" id="FXTI01000001">
    <property type="protein sequence ID" value="SMO39462.1"/>
    <property type="molecule type" value="Genomic_DNA"/>
</dbReference>
<accession>A0A521AX75</accession>
<dbReference type="Proteomes" id="UP000315636">
    <property type="component" value="Unassembled WGS sequence"/>
</dbReference>
<evidence type="ECO:0000256" key="1">
    <source>
        <dbReference type="ARBA" id="ARBA00004141"/>
    </source>
</evidence>
<feature type="transmembrane region" description="Helical" evidence="5">
    <location>
        <begin position="127"/>
        <end position="146"/>
    </location>
</feature>
<dbReference type="PANTHER" id="PTHR43229:SF2">
    <property type="entry name" value="NODULATION PROTEIN J"/>
    <property type="match status" value="1"/>
</dbReference>
<feature type="transmembrane region" description="Helical" evidence="5">
    <location>
        <begin position="207"/>
        <end position="229"/>
    </location>
</feature>
<evidence type="ECO:0000313" key="8">
    <source>
        <dbReference type="Proteomes" id="UP000315636"/>
    </source>
</evidence>
<proteinExistence type="predicted"/>
<evidence type="ECO:0000256" key="5">
    <source>
        <dbReference type="SAM" id="Phobius"/>
    </source>
</evidence>
<keyword evidence="8" id="KW-1185">Reference proteome</keyword>
<evidence type="ECO:0000256" key="3">
    <source>
        <dbReference type="ARBA" id="ARBA00022989"/>
    </source>
</evidence>
<gene>
    <name evidence="7" type="ORF">SAMN06264849_101404</name>
</gene>
<dbReference type="RefSeq" id="WP_142504085.1">
    <property type="nucleotide sequence ID" value="NZ_FXTI01000001.1"/>
</dbReference>
<evidence type="ECO:0000313" key="7">
    <source>
        <dbReference type="EMBL" id="SMO39462.1"/>
    </source>
</evidence>
<dbReference type="GO" id="GO:0140359">
    <property type="term" value="F:ABC-type transporter activity"/>
    <property type="evidence" value="ECO:0007669"/>
    <property type="project" value="InterPro"/>
</dbReference>
<dbReference type="InterPro" id="IPR013525">
    <property type="entry name" value="ABC2_TM"/>
</dbReference>
<feature type="transmembrane region" description="Helical" evidence="5">
    <location>
        <begin position="92"/>
        <end position="115"/>
    </location>
</feature>